<dbReference type="OrthoDB" id="3253635at2"/>
<feature type="region of interest" description="Disordered" evidence="1">
    <location>
        <begin position="1"/>
        <end position="30"/>
    </location>
</feature>
<evidence type="ECO:0000313" key="3">
    <source>
        <dbReference type="EMBL" id="RJQ87272.1"/>
    </source>
</evidence>
<feature type="transmembrane region" description="Helical" evidence="2">
    <location>
        <begin position="37"/>
        <end position="54"/>
    </location>
</feature>
<protein>
    <submittedName>
        <fullName evidence="3">DoxX family membrane protein</fullName>
    </submittedName>
</protein>
<sequence>MSVPRQQETRSATRIPTQSRPEEYSPQPSRAASGARSLAVLRIVLGLVFLWSFADKLFGWGYSTPSADSWIRGGSPTRGVLSAVDAGPFAPMFHAWAGTWWADWLFMLALLGIGLALVAGVALRITAVAGTVLLLLMWAAEWPLARTTGAGAATHSSNPIVDYHLVYALVLLALAATAAGDTWGLGRRWAALTGTRTWLR</sequence>
<dbReference type="RefSeq" id="WP_120023082.1">
    <property type="nucleotide sequence ID" value="NZ_QZFV01000069.1"/>
</dbReference>
<feature type="transmembrane region" description="Helical" evidence="2">
    <location>
        <begin position="100"/>
        <end position="118"/>
    </location>
</feature>
<dbReference type="EMBL" id="QZFV01000069">
    <property type="protein sequence ID" value="RJQ87272.1"/>
    <property type="molecule type" value="Genomic_DNA"/>
</dbReference>
<proteinExistence type="predicted"/>
<evidence type="ECO:0000313" key="4">
    <source>
        <dbReference type="Proteomes" id="UP000285112"/>
    </source>
</evidence>
<comment type="caution">
    <text evidence="3">The sequence shown here is derived from an EMBL/GenBank/DDBJ whole genome shotgun (WGS) entry which is preliminary data.</text>
</comment>
<keyword evidence="2" id="KW-1133">Transmembrane helix</keyword>
<feature type="transmembrane region" description="Helical" evidence="2">
    <location>
        <begin position="125"/>
        <end position="145"/>
    </location>
</feature>
<keyword evidence="2" id="KW-0812">Transmembrane</keyword>
<evidence type="ECO:0000256" key="1">
    <source>
        <dbReference type="SAM" id="MobiDB-lite"/>
    </source>
</evidence>
<organism evidence="3 4">
    <name type="scientific">Amycolatopsis panacis</name>
    <dbReference type="NCBI Taxonomy" id="2340917"/>
    <lineage>
        <taxon>Bacteria</taxon>
        <taxon>Bacillati</taxon>
        <taxon>Actinomycetota</taxon>
        <taxon>Actinomycetes</taxon>
        <taxon>Pseudonocardiales</taxon>
        <taxon>Pseudonocardiaceae</taxon>
        <taxon>Amycolatopsis</taxon>
    </lineage>
</organism>
<dbReference type="Proteomes" id="UP000285112">
    <property type="component" value="Unassembled WGS sequence"/>
</dbReference>
<keyword evidence="2" id="KW-0472">Membrane</keyword>
<reference evidence="3 4" key="1">
    <citation type="submission" date="2018-09" db="EMBL/GenBank/DDBJ databases">
        <title>YIM PH 21725 draft genome.</title>
        <authorList>
            <person name="Miao C."/>
        </authorList>
    </citation>
    <scope>NUCLEOTIDE SEQUENCE [LARGE SCALE GENOMIC DNA]</scope>
    <source>
        <strain evidence="4">YIM PH21725</strain>
    </source>
</reference>
<keyword evidence="4" id="KW-1185">Reference proteome</keyword>
<gene>
    <name evidence="3" type="ORF">D5S19_10105</name>
</gene>
<feature type="compositionally biased region" description="Polar residues" evidence="1">
    <location>
        <begin position="1"/>
        <end position="19"/>
    </location>
</feature>
<name>A0A419I748_9PSEU</name>
<feature type="transmembrane region" description="Helical" evidence="2">
    <location>
        <begin position="165"/>
        <end position="186"/>
    </location>
</feature>
<dbReference type="AlphaFoldDB" id="A0A419I748"/>
<evidence type="ECO:0000256" key="2">
    <source>
        <dbReference type="SAM" id="Phobius"/>
    </source>
</evidence>
<accession>A0A419I748</accession>